<evidence type="ECO:0000313" key="2">
    <source>
        <dbReference type="EMBL" id="PXF42849.1"/>
    </source>
</evidence>
<protein>
    <submittedName>
        <fullName evidence="2">Uncharacterized protein</fullName>
    </submittedName>
</protein>
<keyword evidence="3" id="KW-1185">Reference proteome</keyword>
<dbReference type="STRING" id="448386.A0A2V3ILB2"/>
<accession>A0A2V3ILB2</accession>
<evidence type="ECO:0000313" key="3">
    <source>
        <dbReference type="Proteomes" id="UP000247409"/>
    </source>
</evidence>
<feature type="compositionally biased region" description="Basic and acidic residues" evidence="1">
    <location>
        <begin position="384"/>
        <end position="412"/>
    </location>
</feature>
<feature type="compositionally biased region" description="Basic and acidic residues" evidence="1">
    <location>
        <begin position="265"/>
        <end position="275"/>
    </location>
</feature>
<reference evidence="2 3" key="1">
    <citation type="journal article" date="2018" name="Mol. Biol. Evol.">
        <title>Analysis of the draft genome of the red seaweed Gracilariopsis chorda provides insights into genome size evolution in Rhodophyta.</title>
        <authorList>
            <person name="Lee J."/>
            <person name="Yang E.C."/>
            <person name="Graf L."/>
            <person name="Yang J.H."/>
            <person name="Qiu H."/>
            <person name="Zel Zion U."/>
            <person name="Chan C.X."/>
            <person name="Stephens T.G."/>
            <person name="Weber A.P.M."/>
            <person name="Boo G.H."/>
            <person name="Boo S.M."/>
            <person name="Kim K.M."/>
            <person name="Shin Y."/>
            <person name="Jung M."/>
            <person name="Lee S.J."/>
            <person name="Yim H.S."/>
            <person name="Lee J.H."/>
            <person name="Bhattacharya D."/>
            <person name="Yoon H.S."/>
        </authorList>
    </citation>
    <scope>NUCLEOTIDE SEQUENCE [LARGE SCALE GENOMIC DNA]</scope>
    <source>
        <strain evidence="2 3">SKKU-2015</strain>
        <tissue evidence="2">Whole body</tissue>
    </source>
</reference>
<feature type="compositionally biased region" description="Low complexity" evidence="1">
    <location>
        <begin position="295"/>
        <end position="309"/>
    </location>
</feature>
<dbReference type="AlphaFoldDB" id="A0A2V3ILB2"/>
<evidence type="ECO:0000256" key="1">
    <source>
        <dbReference type="SAM" id="MobiDB-lite"/>
    </source>
</evidence>
<comment type="caution">
    <text evidence="2">The sequence shown here is derived from an EMBL/GenBank/DDBJ whole genome shotgun (WGS) entry which is preliminary data.</text>
</comment>
<proteinExistence type="predicted"/>
<sequence length="624" mass="68229">MSHSDNTNLSQWNLEAVPKSAQCKLEFPLGETEVYTCTEVPDSSMYLVQKAKFMVTKNLSLDKVVSDLDMAADLIYLAYNATAGFAVTASVSKRQFDLASLCDKSYIAMNAFQQNCTNVLSLITEAFSQILDLHENQALRVFQSCAEYASQMSSDCDSLATSFGSLKDDIVSDVRTVEEQISKEEELIASLTDTIDSVDANLAQQKQIRNQLKTTIGHLQQAIEDETARQETESNREFAAAIVKVAANAISAGLGGFSEGISDTSNERGNSKKDGANTGIPDPKNTVSQHEKSKTTTSSTNTPTKTENPQIAEAKKDVDAKQNIVIQQKTVVNMASQRVKADQEVVNSMTNDAEKRFAQETLDDDEKRLKAEQDRLKQVQGELSKAEDKLKSLQASEEHTTGDTTGDKDSGKGQDALPNSTLTDVRIALIGQKRQDEALEQEAIEKIGVLNGQLAVAHEQESLAHSAVIALQIAIWAMVRIFNALQSAKMFWDSMSKYCEGLGSNQIGRIVAADMKIPETVRTTVYHSVTFLRPAIWCVVQWKALENVCSEYKLAAEGVSSKVNMNISNTLSTGEAMAALPRLQADMQGKLDEQAKAAAKYDTELSILQHRLEQGVRLPVSASA</sequence>
<dbReference type="OrthoDB" id="10544048at2759"/>
<feature type="region of interest" description="Disordered" evidence="1">
    <location>
        <begin position="374"/>
        <end position="418"/>
    </location>
</feature>
<name>A0A2V3ILB2_9FLOR</name>
<gene>
    <name evidence="2" type="ORF">BWQ96_07443</name>
</gene>
<dbReference type="Proteomes" id="UP000247409">
    <property type="component" value="Unassembled WGS sequence"/>
</dbReference>
<organism evidence="2 3">
    <name type="scientific">Gracilariopsis chorda</name>
    <dbReference type="NCBI Taxonomy" id="448386"/>
    <lineage>
        <taxon>Eukaryota</taxon>
        <taxon>Rhodophyta</taxon>
        <taxon>Florideophyceae</taxon>
        <taxon>Rhodymeniophycidae</taxon>
        <taxon>Gracilariales</taxon>
        <taxon>Gracilariaceae</taxon>
        <taxon>Gracilariopsis</taxon>
    </lineage>
</organism>
<dbReference type="EMBL" id="NBIV01000148">
    <property type="protein sequence ID" value="PXF42849.1"/>
    <property type="molecule type" value="Genomic_DNA"/>
</dbReference>
<feature type="region of interest" description="Disordered" evidence="1">
    <location>
        <begin position="255"/>
        <end position="316"/>
    </location>
</feature>
<dbReference type="PANTHER" id="PTHR37508:SF1">
    <property type="entry name" value="TRANSMEMBRANE PROTEIN"/>
    <property type="match status" value="1"/>
</dbReference>
<dbReference type="PANTHER" id="PTHR37508">
    <property type="entry name" value="TRANSMEMBRANE PROTEIN"/>
    <property type="match status" value="1"/>
</dbReference>